<evidence type="ECO:0000313" key="2">
    <source>
        <dbReference type="EMBL" id="KKL66578.1"/>
    </source>
</evidence>
<protein>
    <recommendedName>
        <fullName evidence="3">DUF4389 domain-containing protein</fullName>
    </recommendedName>
</protein>
<evidence type="ECO:0000256" key="1">
    <source>
        <dbReference type="SAM" id="Phobius"/>
    </source>
</evidence>
<sequence length="173" mass="19237">GLGYVSAVLLVWLPVIIGALIACGVISVPIFLALRIRAKGLPRFQAEDGPALERYAEYAIASASYALFLTDDSPRQAIGESVRLEVRRGGSFGWLRAAITPVLLVPHILLLAFFAFAFTLIIPVCAFFAITLQRYPGWFFGFTEGYLRWIARALGYWISLTDRYPPFSFGERV</sequence>
<keyword evidence="1" id="KW-1133">Transmembrane helix</keyword>
<keyword evidence="1" id="KW-0472">Membrane</keyword>
<feature type="transmembrane region" description="Helical" evidence="1">
    <location>
        <begin position="108"/>
        <end position="130"/>
    </location>
</feature>
<dbReference type="InterPro" id="IPR025498">
    <property type="entry name" value="DUF4389"/>
</dbReference>
<feature type="non-terminal residue" evidence="2">
    <location>
        <position position="1"/>
    </location>
</feature>
<gene>
    <name evidence="2" type="ORF">LCGC14_2143590</name>
</gene>
<evidence type="ECO:0008006" key="3">
    <source>
        <dbReference type="Google" id="ProtNLM"/>
    </source>
</evidence>
<name>A0A0F9DXM5_9ZZZZ</name>
<feature type="transmembrane region" description="Helical" evidence="1">
    <location>
        <begin position="12"/>
        <end position="34"/>
    </location>
</feature>
<dbReference type="EMBL" id="LAZR01027157">
    <property type="protein sequence ID" value="KKL66578.1"/>
    <property type="molecule type" value="Genomic_DNA"/>
</dbReference>
<organism evidence="2">
    <name type="scientific">marine sediment metagenome</name>
    <dbReference type="NCBI Taxonomy" id="412755"/>
    <lineage>
        <taxon>unclassified sequences</taxon>
        <taxon>metagenomes</taxon>
        <taxon>ecological metagenomes</taxon>
    </lineage>
</organism>
<dbReference type="AlphaFoldDB" id="A0A0F9DXM5"/>
<keyword evidence="1" id="KW-0812">Transmembrane</keyword>
<reference evidence="2" key="1">
    <citation type="journal article" date="2015" name="Nature">
        <title>Complex archaea that bridge the gap between prokaryotes and eukaryotes.</title>
        <authorList>
            <person name="Spang A."/>
            <person name="Saw J.H."/>
            <person name="Jorgensen S.L."/>
            <person name="Zaremba-Niedzwiedzka K."/>
            <person name="Martijn J."/>
            <person name="Lind A.E."/>
            <person name="van Eijk R."/>
            <person name="Schleper C."/>
            <person name="Guy L."/>
            <person name="Ettema T.J."/>
        </authorList>
    </citation>
    <scope>NUCLEOTIDE SEQUENCE</scope>
</reference>
<proteinExistence type="predicted"/>
<dbReference type="Pfam" id="PF14333">
    <property type="entry name" value="DUF4389"/>
    <property type="match status" value="1"/>
</dbReference>
<accession>A0A0F9DXM5</accession>
<comment type="caution">
    <text evidence="2">The sequence shown here is derived from an EMBL/GenBank/DDBJ whole genome shotgun (WGS) entry which is preliminary data.</text>
</comment>